<dbReference type="EMBL" id="KE525297">
    <property type="protein sequence ID" value="KFB45062.1"/>
    <property type="molecule type" value="Genomic_DNA"/>
</dbReference>
<sequence length="126" mass="13171">MASFSALGALLIALLAVLSNAQRGTVLPASEFNFGSFTNGATICYANSAVTQGHRLTPASRTFTFVPTTAQMLVRYIQLISTDGQKFYAQIVNGGVGTANPASTDILVTAVHKGNLSVLVRIYCGA</sequence>
<evidence type="ECO:0000256" key="1">
    <source>
        <dbReference type="SAM" id="SignalP"/>
    </source>
</evidence>
<name>A0A084W4B8_ANOSI</name>
<gene>
    <name evidence="2" type="ORF">ZHAS_00012889</name>
</gene>
<protein>
    <submittedName>
        <fullName evidence="2 3">Uncharacterized protein</fullName>
    </submittedName>
</protein>
<dbReference type="OrthoDB" id="7742858at2759"/>
<dbReference type="Pfam" id="PF15868">
    <property type="entry name" value="MBF2"/>
    <property type="match status" value="1"/>
</dbReference>
<dbReference type="AlphaFoldDB" id="A0A084W4B8"/>
<evidence type="ECO:0000313" key="2">
    <source>
        <dbReference type="EMBL" id="KFB45062.1"/>
    </source>
</evidence>
<reference evidence="2 4" key="1">
    <citation type="journal article" date="2014" name="BMC Genomics">
        <title>Genome sequence of Anopheles sinensis provides insight into genetics basis of mosquito competence for malaria parasites.</title>
        <authorList>
            <person name="Zhou D."/>
            <person name="Zhang D."/>
            <person name="Ding G."/>
            <person name="Shi L."/>
            <person name="Hou Q."/>
            <person name="Ye Y."/>
            <person name="Xu Y."/>
            <person name="Zhou H."/>
            <person name="Xiong C."/>
            <person name="Li S."/>
            <person name="Yu J."/>
            <person name="Hong S."/>
            <person name="Yu X."/>
            <person name="Zou P."/>
            <person name="Chen C."/>
            <person name="Chang X."/>
            <person name="Wang W."/>
            <person name="Lv Y."/>
            <person name="Sun Y."/>
            <person name="Ma L."/>
            <person name="Shen B."/>
            <person name="Zhu C."/>
        </authorList>
    </citation>
    <scope>NUCLEOTIDE SEQUENCE [LARGE SCALE GENOMIC DNA]</scope>
</reference>
<dbReference type="Proteomes" id="UP000030765">
    <property type="component" value="Unassembled WGS sequence"/>
</dbReference>
<evidence type="ECO:0000313" key="3">
    <source>
        <dbReference type="EnsemblMetazoa" id="ASIC012889-PA"/>
    </source>
</evidence>
<evidence type="ECO:0000313" key="4">
    <source>
        <dbReference type="Proteomes" id="UP000030765"/>
    </source>
</evidence>
<keyword evidence="1" id="KW-0732">Signal</keyword>
<feature type="chain" id="PRO_5001784196" evidence="1">
    <location>
        <begin position="22"/>
        <end position="126"/>
    </location>
</feature>
<dbReference type="VEuPathDB" id="VectorBase:ASIS022155"/>
<feature type="signal peptide" evidence="1">
    <location>
        <begin position="1"/>
        <end position="21"/>
    </location>
</feature>
<dbReference type="InterPro" id="IPR031734">
    <property type="entry name" value="MBF2"/>
</dbReference>
<keyword evidence="4" id="KW-1185">Reference proteome</keyword>
<dbReference type="EnsemblMetazoa" id="ASIC012889-RA">
    <property type="protein sequence ID" value="ASIC012889-PA"/>
    <property type="gene ID" value="ASIC012889"/>
</dbReference>
<organism evidence="3 4">
    <name type="scientific">Anopheles sinensis</name>
    <name type="common">Mosquito</name>
    <dbReference type="NCBI Taxonomy" id="74873"/>
    <lineage>
        <taxon>Eukaryota</taxon>
        <taxon>Metazoa</taxon>
        <taxon>Ecdysozoa</taxon>
        <taxon>Arthropoda</taxon>
        <taxon>Hexapoda</taxon>
        <taxon>Insecta</taxon>
        <taxon>Pterygota</taxon>
        <taxon>Neoptera</taxon>
        <taxon>Endopterygota</taxon>
        <taxon>Diptera</taxon>
        <taxon>Nematocera</taxon>
        <taxon>Culicoidea</taxon>
        <taxon>Culicidae</taxon>
        <taxon>Anophelinae</taxon>
        <taxon>Anopheles</taxon>
    </lineage>
</organism>
<accession>A0A084W4B8</accession>
<reference evidence="3" key="2">
    <citation type="submission" date="2020-05" db="UniProtKB">
        <authorList>
            <consortium name="EnsemblMetazoa"/>
        </authorList>
    </citation>
    <scope>IDENTIFICATION</scope>
</reference>
<dbReference type="EMBL" id="ATLV01020304">
    <property type="status" value="NOT_ANNOTATED_CDS"/>
    <property type="molecule type" value="Genomic_DNA"/>
</dbReference>
<dbReference type="VEuPathDB" id="VectorBase:ASIC012889"/>
<proteinExistence type="predicted"/>